<dbReference type="Proteomes" id="UP000654670">
    <property type="component" value="Unassembled WGS sequence"/>
</dbReference>
<dbReference type="SUPFAM" id="SSF53474">
    <property type="entry name" value="alpha/beta-Hydrolases"/>
    <property type="match status" value="1"/>
</dbReference>
<dbReference type="AlphaFoldDB" id="A0A917W1K2"/>
<evidence type="ECO:0000313" key="4">
    <source>
        <dbReference type="EMBL" id="GGL51535.1"/>
    </source>
</evidence>
<evidence type="ECO:0000256" key="2">
    <source>
        <dbReference type="ARBA" id="ARBA00022801"/>
    </source>
</evidence>
<comment type="similarity">
    <text evidence="1">Belongs to the AB hydrolase superfamily. AB hydrolase 2 family.</text>
</comment>
<gene>
    <name evidence="4" type="ORF">GCM10007968_14570</name>
</gene>
<dbReference type="InterPro" id="IPR003140">
    <property type="entry name" value="PLipase/COase/thioEstase"/>
</dbReference>
<dbReference type="Pfam" id="PF02230">
    <property type="entry name" value="Abhydrolase_2"/>
    <property type="match status" value="1"/>
</dbReference>
<reference evidence="4" key="2">
    <citation type="submission" date="2020-09" db="EMBL/GenBank/DDBJ databases">
        <authorList>
            <person name="Sun Q."/>
            <person name="Ohkuma M."/>
        </authorList>
    </citation>
    <scope>NUCLEOTIDE SEQUENCE</scope>
    <source>
        <strain evidence="4">JCM 15325</strain>
    </source>
</reference>
<evidence type="ECO:0000313" key="5">
    <source>
        <dbReference type="Proteomes" id="UP000654670"/>
    </source>
</evidence>
<name>A0A917W1K2_9BACL</name>
<feature type="domain" description="Phospholipase/carboxylesterase/thioesterase" evidence="3">
    <location>
        <begin position="15"/>
        <end position="208"/>
    </location>
</feature>
<dbReference type="EMBL" id="BMOK01000005">
    <property type="protein sequence ID" value="GGL51535.1"/>
    <property type="molecule type" value="Genomic_DNA"/>
</dbReference>
<proteinExistence type="inferred from homology"/>
<evidence type="ECO:0000259" key="3">
    <source>
        <dbReference type="Pfam" id="PF02230"/>
    </source>
</evidence>
<evidence type="ECO:0000256" key="1">
    <source>
        <dbReference type="ARBA" id="ARBA00006499"/>
    </source>
</evidence>
<sequence length="212" mass="24086">MSCLYKIKRPDTITNATPILVTLHGMGSNYHDLTSIASNDPADFVQINIQGNIAFRSGFTYYVPDFSVRSEEEVITKTLSDIDRFLIDTLKKERLSAEQPLFFLGFSQGAILSLSYSLLYPDKTAGAVVLNGRLPKFISEAEKKTHGQRKPSFFLAQGEFDPIFPLAVGRSLYTYLKEGNFETDYHEYRAGHEVTADEVIDIRRWLRTQFKP</sequence>
<reference evidence="4" key="1">
    <citation type="journal article" date="2014" name="Int. J. Syst. Evol. Microbiol.">
        <title>Complete genome sequence of Corynebacterium casei LMG S-19264T (=DSM 44701T), isolated from a smear-ripened cheese.</title>
        <authorList>
            <consortium name="US DOE Joint Genome Institute (JGI-PGF)"/>
            <person name="Walter F."/>
            <person name="Albersmeier A."/>
            <person name="Kalinowski J."/>
            <person name="Ruckert C."/>
        </authorList>
    </citation>
    <scope>NUCLEOTIDE SEQUENCE</scope>
    <source>
        <strain evidence="4">JCM 15325</strain>
    </source>
</reference>
<organism evidence="4 5">
    <name type="scientific">Sporolactobacillus putidus</name>
    <dbReference type="NCBI Taxonomy" id="492735"/>
    <lineage>
        <taxon>Bacteria</taxon>
        <taxon>Bacillati</taxon>
        <taxon>Bacillota</taxon>
        <taxon>Bacilli</taxon>
        <taxon>Bacillales</taxon>
        <taxon>Sporolactobacillaceae</taxon>
        <taxon>Sporolactobacillus</taxon>
    </lineage>
</organism>
<dbReference type="PANTHER" id="PTHR10655:SF17">
    <property type="entry name" value="LYSOPHOSPHOLIPASE-LIKE PROTEIN 1"/>
    <property type="match status" value="1"/>
</dbReference>
<dbReference type="InterPro" id="IPR050565">
    <property type="entry name" value="LYPA1-2/EST-like"/>
</dbReference>
<keyword evidence="2" id="KW-0378">Hydrolase</keyword>
<accession>A0A917W1K2</accession>
<comment type="caution">
    <text evidence="4">The sequence shown here is derived from an EMBL/GenBank/DDBJ whole genome shotgun (WGS) entry which is preliminary data.</text>
</comment>
<dbReference type="RefSeq" id="WP_188802435.1">
    <property type="nucleotide sequence ID" value="NZ_BMOK01000005.1"/>
</dbReference>
<dbReference type="Gene3D" id="3.40.50.1820">
    <property type="entry name" value="alpha/beta hydrolase"/>
    <property type="match status" value="1"/>
</dbReference>
<protein>
    <submittedName>
        <fullName evidence="4">Phospholipase</fullName>
    </submittedName>
</protein>
<dbReference type="GO" id="GO:0016787">
    <property type="term" value="F:hydrolase activity"/>
    <property type="evidence" value="ECO:0007669"/>
    <property type="project" value="UniProtKB-KW"/>
</dbReference>
<dbReference type="InterPro" id="IPR029058">
    <property type="entry name" value="AB_hydrolase_fold"/>
</dbReference>
<dbReference type="PANTHER" id="PTHR10655">
    <property type="entry name" value="LYSOPHOSPHOLIPASE-RELATED"/>
    <property type="match status" value="1"/>
</dbReference>
<keyword evidence="5" id="KW-1185">Reference proteome</keyword>